<dbReference type="InterPro" id="IPR024072">
    <property type="entry name" value="DHFR-like_dom_sf"/>
</dbReference>
<comment type="similarity">
    <text evidence="5 12">In the C-terminal section; belongs to the HTP reductase family.</text>
</comment>
<keyword evidence="9 12" id="KW-0521">NADP</keyword>
<keyword evidence="15" id="KW-1185">Reference proteome</keyword>
<dbReference type="GO" id="GO:0008703">
    <property type="term" value="F:5-amino-6-(5-phosphoribosylamino)uracil reductase activity"/>
    <property type="evidence" value="ECO:0007669"/>
    <property type="project" value="UniProtKB-EC"/>
</dbReference>
<evidence type="ECO:0000256" key="8">
    <source>
        <dbReference type="ARBA" id="ARBA00022833"/>
    </source>
</evidence>
<keyword evidence="7 12" id="KW-0479">Metal-binding</keyword>
<evidence type="ECO:0000256" key="9">
    <source>
        <dbReference type="ARBA" id="ARBA00022857"/>
    </source>
</evidence>
<comment type="pathway">
    <text evidence="3 12">Cofactor biosynthesis; riboflavin biosynthesis; 5-amino-6-(D-ribitylamino)uracil from GTP: step 3/4.</text>
</comment>
<gene>
    <name evidence="14" type="primary">ribD</name>
    <name evidence="14" type="ORF">ACFOHL_10715</name>
</gene>
<dbReference type="SUPFAM" id="SSF53597">
    <property type="entry name" value="Dihydrofolate reductase-like"/>
    <property type="match status" value="1"/>
</dbReference>
<dbReference type="PROSITE" id="PS00903">
    <property type="entry name" value="CYT_DCMP_DEAMINASES_1"/>
    <property type="match status" value="1"/>
</dbReference>
<comment type="cofactor">
    <cofactor evidence="12">
        <name>Zn(2+)</name>
        <dbReference type="ChEBI" id="CHEBI:29105"/>
    </cofactor>
    <text evidence="12">Binds 1 zinc ion.</text>
</comment>
<keyword evidence="11" id="KW-0511">Multifunctional enzyme</keyword>
<feature type="domain" description="CMP/dCMP-type deaminase" evidence="13">
    <location>
        <begin position="4"/>
        <end position="116"/>
    </location>
</feature>
<sequence length="379" mass="41241">MNAIDDAKYMAYAISLAKKGQYSTTPNPQVGCVIVKNNKIVGEGYHKKAGEPHAEIHALRSAGENAQGADVYVTLEPCSHTGRTGPCTQALIEAGVQRVVIACTDPNPLVSGRGVNMLKDANVNVTLGVLEQKAKKVNVAFFNRMQKKRPYLIAKLACSLDGKTALANGKSQWITSEAAREDVQVERARACAILTGANTVISDDPRLTVRSDSLEPATQSAFNYRGKQALRVIIDGKNRLSSQFQLFKDGNQNLVFNLKENQSLVSLPGTRQHQIKSVGEHVDLHEALQYLAIEEHINLVWVEAGASLCGALLSEGLIDELIVYQAPLILGDKGRDLLVLPELTDLKKAISAPFSSITRVGNDVKYRIKLDSTNKTDRS</sequence>
<evidence type="ECO:0000313" key="15">
    <source>
        <dbReference type="Proteomes" id="UP001595478"/>
    </source>
</evidence>
<dbReference type="EC" id="3.5.4.26" evidence="12"/>
<dbReference type="InterPro" id="IPR016193">
    <property type="entry name" value="Cytidine_deaminase-like"/>
</dbReference>
<dbReference type="Proteomes" id="UP001595478">
    <property type="component" value="Unassembled WGS sequence"/>
</dbReference>
<dbReference type="InterPro" id="IPR011549">
    <property type="entry name" value="RibD_C"/>
</dbReference>
<comment type="catalytic activity">
    <reaction evidence="12">
        <text>2,5-diamino-6-hydroxy-4-(5-phosphoribosylamino)-pyrimidine + H2O + H(+) = 5-amino-6-(5-phospho-D-ribosylamino)uracil + NH4(+)</text>
        <dbReference type="Rhea" id="RHEA:21868"/>
        <dbReference type="ChEBI" id="CHEBI:15377"/>
        <dbReference type="ChEBI" id="CHEBI:15378"/>
        <dbReference type="ChEBI" id="CHEBI:28938"/>
        <dbReference type="ChEBI" id="CHEBI:58453"/>
        <dbReference type="ChEBI" id="CHEBI:58614"/>
        <dbReference type="EC" id="3.5.4.26"/>
    </reaction>
</comment>
<evidence type="ECO:0000259" key="13">
    <source>
        <dbReference type="PROSITE" id="PS51747"/>
    </source>
</evidence>
<dbReference type="PANTHER" id="PTHR38011:SF7">
    <property type="entry name" value="2,5-DIAMINO-6-RIBOSYLAMINO-4(3H)-PYRIMIDINONE 5'-PHOSPHATE REDUCTASE"/>
    <property type="match status" value="1"/>
</dbReference>
<proteinExistence type="inferred from homology"/>
<evidence type="ECO:0000256" key="6">
    <source>
        <dbReference type="ARBA" id="ARBA00022619"/>
    </source>
</evidence>
<dbReference type="PIRSF" id="PIRSF006769">
    <property type="entry name" value="RibD"/>
    <property type="match status" value="1"/>
</dbReference>
<evidence type="ECO:0000256" key="7">
    <source>
        <dbReference type="ARBA" id="ARBA00022723"/>
    </source>
</evidence>
<evidence type="ECO:0000256" key="3">
    <source>
        <dbReference type="ARBA" id="ARBA00004910"/>
    </source>
</evidence>
<dbReference type="RefSeq" id="WP_376920229.1">
    <property type="nucleotide sequence ID" value="NZ_JBHRSW010000017.1"/>
</dbReference>
<dbReference type="InterPro" id="IPR002125">
    <property type="entry name" value="CMP_dCMP_dom"/>
</dbReference>
<keyword evidence="10 12" id="KW-0560">Oxidoreductase</keyword>
<keyword evidence="12 14" id="KW-0378">Hydrolase</keyword>
<comment type="similarity">
    <text evidence="4 12">In the N-terminal section; belongs to the cytidine and deoxycytidylate deaminase family.</text>
</comment>
<organism evidence="14 15">
    <name type="scientific">Agaribacter flavus</name>
    <dbReference type="NCBI Taxonomy" id="1902781"/>
    <lineage>
        <taxon>Bacteria</taxon>
        <taxon>Pseudomonadati</taxon>
        <taxon>Pseudomonadota</taxon>
        <taxon>Gammaproteobacteria</taxon>
        <taxon>Alteromonadales</taxon>
        <taxon>Alteromonadaceae</taxon>
        <taxon>Agaribacter</taxon>
    </lineage>
</organism>
<evidence type="ECO:0000256" key="5">
    <source>
        <dbReference type="ARBA" id="ARBA00007417"/>
    </source>
</evidence>
<dbReference type="EMBL" id="JBHRSW010000017">
    <property type="protein sequence ID" value="MFC3122095.1"/>
    <property type="molecule type" value="Genomic_DNA"/>
</dbReference>
<evidence type="ECO:0000256" key="12">
    <source>
        <dbReference type="PIRNR" id="PIRNR006769"/>
    </source>
</evidence>
<evidence type="ECO:0000256" key="10">
    <source>
        <dbReference type="ARBA" id="ARBA00023002"/>
    </source>
</evidence>
<name>A0ABV7FTP0_9ALTE</name>
<dbReference type="PROSITE" id="PS51747">
    <property type="entry name" value="CYT_DCMP_DEAMINASES_2"/>
    <property type="match status" value="1"/>
</dbReference>
<dbReference type="InterPro" id="IPR004794">
    <property type="entry name" value="Eubact_RibD"/>
</dbReference>
<comment type="pathway">
    <text evidence="2 12">Cofactor biosynthesis; riboflavin biosynthesis; 5-amino-6-(D-ribitylamino)uracil from GTP: step 2/4.</text>
</comment>
<dbReference type="InterPro" id="IPR002734">
    <property type="entry name" value="RibDG_C"/>
</dbReference>
<dbReference type="PANTHER" id="PTHR38011">
    <property type="entry name" value="DIHYDROFOLATE REDUCTASE FAMILY PROTEIN (AFU_ORTHOLOGUE AFUA_8G06820)"/>
    <property type="match status" value="1"/>
</dbReference>
<evidence type="ECO:0000256" key="4">
    <source>
        <dbReference type="ARBA" id="ARBA00005259"/>
    </source>
</evidence>
<dbReference type="Gene3D" id="3.40.430.10">
    <property type="entry name" value="Dihydrofolate Reductase, subunit A"/>
    <property type="match status" value="1"/>
</dbReference>
<dbReference type="NCBIfam" id="TIGR00326">
    <property type="entry name" value="eubact_ribD"/>
    <property type="match status" value="1"/>
</dbReference>
<comment type="caution">
    <text evidence="14">The sequence shown here is derived from an EMBL/GenBank/DDBJ whole genome shotgun (WGS) entry which is preliminary data.</text>
</comment>
<comment type="catalytic activity">
    <reaction evidence="12">
        <text>5-amino-6-(5-phospho-D-ribitylamino)uracil + NADP(+) = 5-amino-6-(5-phospho-D-ribosylamino)uracil + NADPH + H(+)</text>
        <dbReference type="Rhea" id="RHEA:17845"/>
        <dbReference type="ChEBI" id="CHEBI:15378"/>
        <dbReference type="ChEBI" id="CHEBI:57783"/>
        <dbReference type="ChEBI" id="CHEBI:58349"/>
        <dbReference type="ChEBI" id="CHEBI:58421"/>
        <dbReference type="ChEBI" id="CHEBI:58453"/>
        <dbReference type="EC" id="1.1.1.193"/>
    </reaction>
</comment>
<dbReference type="InterPro" id="IPR016192">
    <property type="entry name" value="APOBEC/CMP_deaminase_Zn-bd"/>
</dbReference>
<dbReference type="Gene3D" id="3.40.140.10">
    <property type="entry name" value="Cytidine Deaminase, domain 2"/>
    <property type="match status" value="1"/>
</dbReference>
<evidence type="ECO:0000256" key="1">
    <source>
        <dbReference type="ARBA" id="ARBA00002151"/>
    </source>
</evidence>
<reference evidence="15" key="1">
    <citation type="journal article" date="2019" name="Int. J. Syst. Evol. Microbiol.">
        <title>The Global Catalogue of Microorganisms (GCM) 10K type strain sequencing project: providing services to taxonomists for standard genome sequencing and annotation.</title>
        <authorList>
            <consortium name="The Broad Institute Genomics Platform"/>
            <consortium name="The Broad Institute Genome Sequencing Center for Infectious Disease"/>
            <person name="Wu L."/>
            <person name="Ma J."/>
        </authorList>
    </citation>
    <scope>NUCLEOTIDE SEQUENCE [LARGE SCALE GENOMIC DNA]</scope>
    <source>
        <strain evidence="15">KCTC 52473</strain>
    </source>
</reference>
<protein>
    <recommendedName>
        <fullName evidence="12">Riboflavin biosynthesis protein RibD</fullName>
    </recommendedName>
    <domain>
        <recommendedName>
            <fullName evidence="12">Diaminohydroxyphosphoribosylaminopyrimidine deaminase</fullName>
            <shortName evidence="12">DRAP deaminase</shortName>
            <ecNumber evidence="12">3.5.4.26</ecNumber>
        </recommendedName>
        <alternativeName>
            <fullName evidence="12">Riboflavin-specific deaminase</fullName>
        </alternativeName>
    </domain>
    <domain>
        <recommendedName>
            <fullName evidence="12">5-amino-6-(5-phosphoribosylamino)uracil reductase</fullName>
            <ecNumber evidence="12">1.1.1.193</ecNumber>
        </recommendedName>
        <alternativeName>
            <fullName evidence="12">HTP reductase</fullName>
        </alternativeName>
    </domain>
</protein>
<accession>A0ABV7FTP0</accession>
<dbReference type="GO" id="GO:0008835">
    <property type="term" value="F:diaminohydroxyphosphoribosylaminopyrimidine deaminase activity"/>
    <property type="evidence" value="ECO:0007669"/>
    <property type="project" value="UniProtKB-EC"/>
</dbReference>
<evidence type="ECO:0000256" key="11">
    <source>
        <dbReference type="ARBA" id="ARBA00023268"/>
    </source>
</evidence>
<dbReference type="InterPro" id="IPR050765">
    <property type="entry name" value="Riboflavin_Biosynth_HTPR"/>
</dbReference>
<dbReference type="EC" id="1.1.1.193" evidence="12"/>
<comment type="function">
    <text evidence="1 12">Converts 2,5-diamino-6-(ribosylamino)-4(3h)-pyrimidinone 5'-phosphate into 5-amino-6-(ribosylamino)-2,4(1h,3h)-pyrimidinedione 5'-phosphate.</text>
</comment>
<keyword evidence="6 12" id="KW-0686">Riboflavin biosynthesis</keyword>
<dbReference type="NCBIfam" id="TIGR00227">
    <property type="entry name" value="ribD_Cterm"/>
    <property type="match status" value="1"/>
</dbReference>
<dbReference type="Pfam" id="PF00383">
    <property type="entry name" value="dCMP_cyt_deam_1"/>
    <property type="match status" value="1"/>
</dbReference>
<evidence type="ECO:0000313" key="14">
    <source>
        <dbReference type="EMBL" id="MFC3122095.1"/>
    </source>
</evidence>
<dbReference type="Pfam" id="PF01872">
    <property type="entry name" value="RibD_C"/>
    <property type="match status" value="1"/>
</dbReference>
<keyword evidence="8 12" id="KW-0862">Zinc</keyword>
<dbReference type="CDD" id="cd01284">
    <property type="entry name" value="Riboflavin_deaminase-reductase"/>
    <property type="match status" value="1"/>
</dbReference>
<dbReference type="SUPFAM" id="SSF53927">
    <property type="entry name" value="Cytidine deaminase-like"/>
    <property type="match status" value="1"/>
</dbReference>
<evidence type="ECO:0000256" key="2">
    <source>
        <dbReference type="ARBA" id="ARBA00004882"/>
    </source>
</evidence>